<proteinExistence type="predicted"/>
<dbReference type="STRING" id="361279.SAMN05421663_105288"/>
<organism evidence="1 2">
    <name type="scientific">Terribacillus halophilus</name>
    <dbReference type="NCBI Taxonomy" id="361279"/>
    <lineage>
        <taxon>Bacteria</taxon>
        <taxon>Bacillati</taxon>
        <taxon>Bacillota</taxon>
        <taxon>Bacilli</taxon>
        <taxon>Bacillales</taxon>
        <taxon>Bacillaceae</taxon>
        <taxon>Terribacillus</taxon>
    </lineage>
</organism>
<evidence type="ECO:0000313" key="1">
    <source>
        <dbReference type="EMBL" id="SDC97724.1"/>
    </source>
</evidence>
<dbReference type="EMBL" id="FMZB01000005">
    <property type="protein sequence ID" value="SDC97724.1"/>
    <property type="molecule type" value="Genomic_DNA"/>
</dbReference>
<dbReference type="Proteomes" id="UP000198666">
    <property type="component" value="Unassembled WGS sequence"/>
</dbReference>
<dbReference type="AlphaFoldDB" id="A0A1G6R0G8"/>
<name>A0A1G6R0G8_9BACI</name>
<reference evidence="2" key="1">
    <citation type="submission" date="2016-10" db="EMBL/GenBank/DDBJ databases">
        <authorList>
            <person name="Varghese N."/>
            <person name="Submissions S."/>
        </authorList>
    </citation>
    <scope>NUCLEOTIDE SEQUENCE [LARGE SCALE GENOMIC DNA]</scope>
    <source>
        <strain evidence="2">DSM 21620</strain>
    </source>
</reference>
<accession>A0A1G6R0G8</accession>
<sequence length="42" mass="4757">MHTIKRRAKTKNNRNAEINSVNVILLDKSGVAEKKYVGGRFV</sequence>
<evidence type="ECO:0000313" key="2">
    <source>
        <dbReference type="Proteomes" id="UP000198666"/>
    </source>
</evidence>
<keyword evidence="2" id="KW-1185">Reference proteome</keyword>
<gene>
    <name evidence="1" type="ORF">SAMN05421663_105288</name>
</gene>
<protein>
    <submittedName>
        <fullName evidence="1">Uncharacterized protein</fullName>
    </submittedName>
</protein>